<feature type="compositionally biased region" description="Gly residues" evidence="1">
    <location>
        <begin position="1"/>
        <end position="10"/>
    </location>
</feature>
<dbReference type="AlphaFoldDB" id="I0BS81"/>
<evidence type="ECO:0000313" key="3">
    <source>
        <dbReference type="Proteomes" id="UP000007392"/>
    </source>
</evidence>
<evidence type="ECO:0000313" key="2">
    <source>
        <dbReference type="EMBL" id="AFH65228.1"/>
    </source>
</evidence>
<gene>
    <name evidence="2" type="ORF">B2K_31765</name>
</gene>
<dbReference type="Proteomes" id="UP000007392">
    <property type="component" value="Chromosome"/>
</dbReference>
<feature type="region of interest" description="Disordered" evidence="1">
    <location>
        <begin position="47"/>
        <end position="93"/>
    </location>
</feature>
<name>I0BS81_9BACL</name>
<reference evidence="2 3" key="1">
    <citation type="submission" date="2013-06" db="EMBL/GenBank/DDBJ databases">
        <title>Complete genome sequence of Paenibacillus mucilaginosus K02.</title>
        <authorList>
            <person name="Xiao B."/>
            <person name="Sun L."/>
            <person name="Xiao L."/>
            <person name="Lian B."/>
        </authorList>
    </citation>
    <scope>NUCLEOTIDE SEQUENCE [LARGE SCALE GENOMIC DNA]</scope>
    <source>
        <strain evidence="2 3">K02</strain>
    </source>
</reference>
<dbReference type="KEGG" id="pmw:B2K_31765"/>
<evidence type="ECO:0000256" key="1">
    <source>
        <dbReference type="SAM" id="MobiDB-lite"/>
    </source>
</evidence>
<dbReference type="PATRIC" id="fig|997761.3.peg.6374"/>
<protein>
    <submittedName>
        <fullName evidence="2">Uncharacterized protein</fullName>
    </submittedName>
</protein>
<proteinExistence type="predicted"/>
<sequence length="93" mass="9728">MQEAGRGPGGLPLRSTAERPVRSFEAEAGAVPYGSLLHPADAVLPPEAAFDTKGGLPEPGPPEFISPDFSKRVPQEGGPLPRDARCVPQEVSI</sequence>
<organism evidence="2 3">
    <name type="scientific">Paenibacillus mucilaginosus K02</name>
    <dbReference type="NCBI Taxonomy" id="997761"/>
    <lineage>
        <taxon>Bacteria</taxon>
        <taxon>Bacillati</taxon>
        <taxon>Bacillota</taxon>
        <taxon>Bacilli</taxon>
        <taxon>Bacillales</taxon>
        <taxon>Paenibacillaceae</taxon>
        <taxon>Paenibacillus</taxon>
    </lineage>
</organism>
<feature type="region of interest" description="Disordered" evidence="1">
    <location>
        <begin position="1"/>
        <end position="20"/>
    </location>
</feature>
<dbReference type="HOGENOM" id="CLU_2396836_0_0_9"/>
<accession>I0BS81</accession>
<dbReference type="EMBL" id="CP003422">
    <property type="protein sequence ID" value="AFH65228.1"/>
    <property type="molecule type" value="Genomic_DNA"/>
</dbReference>